<dbReference type="EMBL" id="CAADEW010000079">
    <property type="protein sequence ID" value="VFJ58172.1"/>
    <property type="molecule type" value="Genomic_DNA"/>
</dbReference>
<dbReference type="Pfam" id="PF10142">
    <property type="entry name" value="PhoPQ_related"/>
    <property type="match status" value="1"/>
</dbReference>
<dbReference type="InterPro" id="IPR029058">
    <property type="entry name" value="AB_hydrolase_fold"/>
</dbReference>
<dbReference type="Gene3D" id="3.40.50.1820">
    <property type="entry name" value="alpha/beta hydrolase"/>
    <property type="match status" value="1"/>
</dbReference>
<dbReference type="PANTHER" id="PTHR31497:SF0">
    <property type="entry name" value="AUTOCRINE PROLIFERATION REPRESSOR PROTEIN A"/>
    <property type="match status" value="1"/>
</dbReference>
<proteinExistence type="predicted"/>
<dbReference type="SUPFAM" id="SSF53474">
    <property type="entry name" value="alpha/beta-Hydrolases"/>
    <property type="match status" value="1"/>
</dbReference>
<reference evidence="1" key="1">
    <citation type="submission" date="2019-02" db="EMBL/GenBank/DDBJ databases">
        <authorList>
            <person name="Gruber-Vodicka R. H."/>
            <person name="Seah K. B. B."/>
        </authorList>
    </citation>
    <scope>NUCLEOTIDE SEQUENCE</scope>
    <source>
        <strain evidence="1">BECK_BZ15</strain>
    </source>
</reference>
<name>A0A450SVW8_9GAMM</name>
<organism evidence="1">
    <name type="scientific">Candidatus Kentrum sp. FW</name>
    <dbReference type="NCBI Taxonomy" id="2126338"/>
    <lineage>
        <taxon>Bacteria</taxon>
        <taxon>Pseudomonadati</taxon>
        <taxon>Pseudomonadota</taxon>
        <taxon>Gammaproteobacteria</taxon>
        <taxon>Candidatus Kentrum</taxon>
    </lineage>
</organism>
<protein>
    <submittedName>
        <fullName evidence="1">PhoPQ-activated pathogenicity-related protein</fullName>
    </submittedName>
</protein>
<dbReference type="PANTHER" id="PTHR31497">
    <property type="entry name" value="AUTOCRINE PROLIFERATION REPRESSOR PROTEIN A"/>
    <property type="match status" value="1"/>
</dbReference>
<accession>A0A450SVW8</accession>
<evidence type="ECO:0000313" key="1">
    <source>
        <dbReference type="EMBL" id="VFJ58172.1"/>
    </source>
</evidence>
<gene>
    <name evidence="1" type="ORF">BECKFW1821A_GA0114235_10792</name>
</gene>
<dbReference type="AlphaFoldDB" id="A0A450SVW8"/>
<dbReference type="InterPro" id="IPR009199">
    <property type="entry name" value="PhoPQ-act_pathogen-rel_PqaA"/>
</dbReference>
<sequence length="449" mass="51021">MNRHIVENILLVLYMFCATGHAEETVATGPLAEYVARPDTSYQWEKRREDRMGETVYAELNLTSQTWRGIVWKHQLFVIRPAGARPEAGLLFITGGRWADEVEDGSDESPDEGELPSEVRQLVGMAEQLSTSVVVLRHVPRQPMFGDRYEDELISLTFHEYLNTRDPEWPLLLPMVKSAVRAMDAASQYAHEAWGFPIETYTVTGASKRGWTAWLLGAIDKRVTAIAPMIIDVLNMGRQVDHQRRAWGDLSYKIDDYTKRGLQDRLGTPDGKALLSIVDPYSYRHLLRQPKLIVIGTNDHYWPLDALSLYWNDLVGDKYILYVPNGQHDVADSPRFMGSLDALHRAASGGSMPEFSWEFVNGDSRLSLYIDTDSSTHEVRAWVATSPNRDFREARWEAFSMHRHDGRSVYELAVPSTGFAAMFGEVEYRTDSLPCYLSTNVRIVGRAKD</sequence>
<dbReference type="PIRSF" id="PIRSF014728">
    <property type="entry name" value="PqaA"/>
    <property type="match status" value="1"/>
</dbReference>